<dbReference type="GO" id="GO:0046872">
    <property type="term" value="F:metal ion binding"/>
    <property type="evidence" value="ECO:0007669"/>
    <property type="project" value="UniProtKB-KW"/>
</dbReference>
<evidence type="ECO:0000256" key="3">
    <source>
        <dbReference type="PIRSR" id="PIRSR005902-1"/>
    </source>
</evidence>
<feature type="binding site" evidence="3">
    <location>
        <position position="13"/>
    </location>
    <ligand>
        <name>a divalent metal cation</name>
        <dbReference type="ChEBI" id="CHEBI:60240"/>
        <label>1</label>
    </ligand>
</feature>
<accession>A0A1G1ZUN2</accession>
<dbReference type="AlphaFoldDB" id="A0A1G1ZUN2"/>
<feature type="binding site" evidence="3">
    <location>
        <position position="152"/>
    </location>
    <ligand>
        <name>a divalent metal cation</name>
        <dbReference type="ChEBI" id="CHEBI:60240"/>
        <label>2</label>
    </ligand>
</feature>
<dbReference type="SUPFAM" id="SSF51556">
    <property type="entry name" value="Metallo-dependent hydrolases"/>
    <property type="match status" value="1"/>
</dbReference>
<sequence length="281" mass="31490">MDNHTASIIIDAHSHVQFPAYDNDRETVINQAKAAGVAMVAVGTQVETSEAAVRLAKANPGWVWATVGFHPNHLSEDWHHDKKEQSQSVAEVFNIGILRNLAKDPSVVAIGECGLDYFRIMNNELGIKNRQRDVFLQQAQLAQELQKPLMIHCRPAKGTDDAYEDLLPIIHSSKFTIPKIAHFYVGSLAITKKLVAAGCYFTFGGVITFASEYDEVVRYIPVDRLLAETDCPYVAPLPYRGRRNEPAYILETVKKMAQLRGISFDTLKQSLYSNTRKVFKI</sequence>
<dbReference type="PANTHER" id="PTHR46124:SF2">
    <property type="entry name" value="D-AMINOACYL-TRNA DEACYLASE"/>
    <property type="match status" value="1"/>
</dbReference>
<name>A0A1G1ZUN2_9BACT</name>
<organism evidence="4 5">
    <name type="scientific">Candidatus Harrisonbacteria bacterium RIFCSPLOWO2_02_FULL_45_10c</name>
    <dbReference type="NCBI Taxonomy" id="1798410"/>
    <lineage>
        <taxon>Bacteria</taxon>
        <taxon>Candidatus Harrisoniibacteriota</taxon>
    </lineage>
</organism>
<protein>
    <recommendedName>
        <fullName evidence="6">Hydrolase TatD</fullName>
    </recommendedName>
</protein>
<dbReference type="GO" id="GO:0004536">
    <property type="term" value="F:DNA nuclease activity"/>
    <property type="evidence" value="ECO:0007669"/>
    <property type="project" value="InterPro"/>
</dbReference>
<evidence type="ECO:0008006" key="6">
    <source>
        <dbReference type="Google" id="ProtNLM"/>
    </source>
</evidence>
<keyword evidence="2" id="KW-0378">Hydrolase</keyword>
<reference evidence="4 5" key="1">
    <citation type="journal article" date="2016" name="Nat. Commun.">
        <title>Thousands of microbial genomes shed light on interconnected biogeochemical processes in an aquifer system.</title>
        <authorList>
            <person name="Anantharaman K."/>
            <person name="Brown C.T."/>
            <person name="Hug L.A."/>
            <person name="Sharon I."/>
            <person name="Castelle C.J."/>
            <person name="Probst A.J."/>
            <person name="Thomas B.C."/>
            <person name="Singh A."/>
            <person name="Wilkins M.J."/>
            <person name="Karaoz U."/>
            <person name="Brodie E.L."/>
            <person name="Williams K.H."/>
            <person name="Hubbard S.S."/>
            <person name="Banfield J.F."/>
        </authorList>
    </citation>
    <scope>NUCLEOTIDE SEQUENCE [LARGE SCALE GENOMIC DNA]</scope>
</reference>
<feature type="binding site" evidence="3">
    <location>
        <position position="230"/>
    </location>
    <ligand>
        <name>a divalent metal cation</name>
        <dbReference type="ChEBI" id="CHEBI:60240"/>
        <label>1</label>
    </ligand>
</feature>
<dbReference type="PANTHER" id="PTHR46124">
    <property type="entry name" value="D-AMINOACYL-TRNA DEACYLASE"/>
    <property type="match status" value="1"/>
</dbReference>
<dbReference type="NCBIfam" id="TIGR00010">
    <property type="entry name" value="YchF/TatD family DNA exonuclease"/>
    <property type="match status" value="1"/>
</dbReference>
<gene>
    <name evidence="4" type="ORF">A3H63_00775</name>
</gene>
<keyword evidence="1 3" id="KW-0479">Metal-binding</keyword>
<proteinExistence type="predicted"/>
<evidence type="ECO:0000313" key="4">
    <source>
        <dbReference type="EMBL" id="OGY68179.1"/>
    </source>
</evidence>
<evidence type="ECO:0000256" key="1">
    <source>
        <dbReference type="ARBA" id="ARBA00022723"/>
    </source>
</evidence>
<dbReference type="InterPro" id="IPR032466">
    <property type="entry name" value="Metal_Hydrolase"/>
</dbReference>
<dbReference type="InterPro" id="IPR001130">
    <property type="entry name" value="TatD-like"/>
</dbReference>
<evidence type="ECO:0000256" key="2">
    <source>
        <dbReference type="ARBA" id="ARBA00022801"/>
    </source>
</evidence>
<dbReference type="Gene3D" id="3.20.20.140">
    <property type="entry name" value="Metal-dependent hydrolases"/>
    <property type="match status" value="1"/>
</dbReference>
<feature type="binding site" evidence="3">
    <location>
        <position position="15"/>
    </location>
    <ligand>
        <name>a divalent metal cation</name>
        <dbReference type="ChEBI" id="CHEBI:60240"/>
        <label>1</label>
    </ligand>
</feature>
<dbReference type="Pfam" id="PF01026">
    <property type="entry name" value="TatD_DNase"/>
    <property type="match status" value="1"/>
</dbReference>
<dbReference type="Proteomes" id="UP000176284">
    <property type="component" value="Unassembled WGS sequence"/>
</dbReference>
<comment type="caution">
    <text evidence="4">The sequence shown here is derived from an EMBL/GenBank/DDBJ whole genome shotgun (WGS) entry which is preliminary data.</text>
</comment>
<feature type="binding site" evidence="3">
    <location>
        <position position="182"/>
    </location>
    <ligand>
        <name>a divalent metal cation</name>
        <dbReference type="ChEBI" id="CHEBI:60240"/>
        <label>2</label>
    </ligand>
</feature>
<dbReference type="FunFam" id="3.20.20.140:FF:000005">
    <property type="entry name" value="TatD family hydrolase"/>
    <property type="match status" value="1"/>
</dbReference>
<dbReference type="EMBL" id="MHJM01000007">
    <property type="protein sequence ID" value="OGY68179.1"/>
    <property type="molecule type" value="Genomic_DNA"/>
</dbReference>
<dbReference type="GO" id="GO:0016788">
    <property type="term" value="F:hydrolase activity, acting on ester bonds"/>
    <property type="evidence" value="ECO:0007669"/>
    <property type="project" value="InterPro"/>
</dbReference>
<dbReference type="CDD" id="cd01310">
    <property type="entry name" value="TatD_DNAse"/>
    <property type="match status" value="1"/>
</dbReference>
<feature type="binding site" evidence="3">
    <location>
        <position position="112"/>
    </location>
    <ligand>
        <name>a divalent metal cation</name>
        <dbReference type="ChEBI" id="CHEBI:60240"/>
        <label>1</label>
    </ligand>
</feature>
<evidence type="ECO:0000313" key="5">
    <source>
        <dbReference type="Proteomes" id="UP000176284"/>
    </source>
</evidence>
<dbReference type="InterPro" id="IPR015991">
    <property type="entry name" value="TatD/YcfH-like"/>
</dbReference>
<dbReference type="STRING" id="1798410.A3H63_00775"/>
<dbReference type="PIRSF" id="PIRSF005902">
    <property type="entry name" value="DNase_TatD"/>
    <property type="match status" value="1"/>
</dbReference>